<sequence length="92" mass="10516">MYIPEIPTHRTALLIVNDLLTRLSFKTRYAVQFPLVIHFNPGSDRLFGYSAQNGKKEWFCNIGVAETRKMLRNCLFADKFVSSFQSGIQNGS</sequence>
<keyword evidence="2" id="KW-1185">Reference proteome</keyword>
<comment type="caution">
    <text evidence="1">The sequence shown here is derived from an EMBL/GenBank/DDBJ whole genome shotgun (WGS) entry which is preliminary data.</text>
</comment>
<dbReference type="AlphaFoldDB" id="A0A8X6FAI4"/>
<reference evidence="1" key="1">
    <citation type="submission" date="2020-07" db="EMBL/GenBank/DDBJ databases">
        <title>Multicomponent nature underlies the extraordinary mechanical properties of spider dragline silk.</title>
        <authorList>
            <person name="Kono N."/>
            <person name="Nakamura H."/>
            <person name="Mori M."/>
            <person name="Yoshida Y."/>
            <person name="Ohtoshi R."/>
            <person name="Malay A.D."/>
            <person name="Moran D.A.P."/>
            <person name="Tomita M."/>
            <person name="Numata K."/>
            <person name="Arakawa K."/>
        </authorList>
    </citation>
    <scope>NUCLEOTIDE SEQUENCE</scope>
</reference>
<accession>A0A8X6FAI4</accession>
<evidence type="ECO:0000313" key="1">
    <source>
        <dbReference type="EMBL" id="GFQ74337.1"/>
    </source>
</evidence>
<dbReference type="Proteomes" id="UP000887116">
    <property type="component" value="Unassembled WGS sequence"/>
</dbReference>
<evidence type="ECO:0000313" key="2">
    <source>
        <dbReference type="Proteomes" id="UP000887116"/>
    </source>
</evidence>
<proteinExistence type="predicted"/>
<gene>
    <name evidence="1" type="ORF">TNCT_549401</name>
</gene>
<organism evidence="1 2">
    <name type="scientific">Trichonephila clavata</name>
    <name type="common">Joro spider</name>
    <name type="synonym">Nephila clavata</name>
    <dbReference type="NCBI Taxonomy" id="2740835"/>
    <lineage>
        <taxon>Eukaryota</taxon>
        <taxon>Metazoa</taxon>
        <taxon>Ecdysozoa</taxon>
        <taxon>Arthropoda</taxon>
        <taxon>Chelicerata</taxon>
        <taxon>Arachnida</taxon>
        <taxon>Araneae</taxon>
        <taxon>Araneomorphae</taxon>
        <taxon>Entelegynae</taxon>
        <taxon>Araneoidea</taxon>
        <taxon>Nephilidae</taxon>
        <taxon>Trichonephila</taxon>
    </lineage>
</organism>
<name>A0A8X6FAI4_TRICU</name>
<dbReference type="EMBL" id="BMAO01011518">
    <property type="protein sequence ID" value="GFQ74337.1"/>
    <property type="molecule type" value="Genomic_DNA"/>
</dbReference>
<protein>
    <submittedName>
        <fullName evidence="1">Uncharacterized protein</fullName>
    </submittedName>
</protein>